<sequence>MKFQLLVVAALLGSSAHAAGWQYITPDHKAAGQFDVDRTSRYGRFATAWAKFEYATAQTLPRTGKAYDLVLTRFLFDCESGRGGVMQNRMYLRGQEQEVLAIPFDVVRSSMLNGLPAASPIQLLMNTACRRPSQAGEPQIE</sequence>
<accession>A0A848NDE2</accession>
<organism evidence="3 4">
    <name type="scientific">Achromobacter ruhlandii</name>
    <dbReference type="NCBI Taxonomy" id="72557"/>
    <lineage>
        <taxon>Bacteria</taxon>
        <taxon>Pseudomonadati</taxon>
        <taxon>Pseudomonadota</taxon>
        <taxon>Betaproteobacteria</taxon>
        <taxon>Burkholderiales</taxon>
        <taxon>Alcaligenaceae</taxon>
        <taxon>Achromobacter</taxon>
    </lineage>
</organism>
<keyword evidence="1" id="KW-0732">Signal</keyword>
<comment type="caution">
    <text evidence="3">The sequence shown here is derived from an EMBL/GenBank/DDBJ whole genome shotgun (WGS) entry which is preliminary data.</text>
</comment>
<dbReference type="AlphaFoldDB" id="A0A848NDE2"/>
<feature type="domain" description="Surface-adhesin protein E-like" evidence="2">
    <location>
        <begin position="21"/>
        <end position="129"/>
    </location>
</feature>
<protein>
    <recommendedName>
        <fullName evidence="2">Surface-adhesin protein E-like domain-containing protein</fullName>
    </recommendedName>
</protein>
<evidence type="ECO:0000313" key="4">
    <source>
        <dbReference type="Proteomes" id="UP000542405"/>
    </source>
</evidence>
<dbReference type="InterPro" id="IPR031939">
    <property type="entry name" value="Adhesin_E-like"/>
</dbReference>
<proteinExistence type="predicted"/>
<evidence type="ECO:0000259" key="2">
    <source>
        <dbReference type="Pfam" id="PF16747"/>
    </source>
</evidence>
<reference evidence="3 4" key="1">
    <citation type="submission" date="2020-04" db="EMBL/GenBank/DDBJ databases">
        <title>Achromobacter ruhlandii genome sequencing and assembly.</title>
        <authorList>
            <person name="Martins R.C.R."/>
            <person name="Perdigao-Neto L.V."/>
            <person name="Levin A.S.S."/>
            <person name="Costa S.F."/>
        </authorList>
    </citation>
    <scope>NUCLEOTIDE SEQUENCE [LARGE SCALE GENOMIC DNA]</scope>
    <source>
        <strain evidence="3 4">9035ralo</strain>
    </source>
</reference>
<dbReference type="RefSeq" id="WP_169535740.1">
    <property type="nucleotide sequence ID" value="NZ_JABBZE010000006.1"/>
</dbReference>
<dbReference type="Proteomes" id="UP000542405">
    <property type="component" value="Unassembled WGS sequence"/>
</dbReference>
<gene>
    <name evidence="3" type="ORF">HGQ98_01700</name>
</gene>
<feature type="chain" id="PRO_5032904868" description="Surface-adhesin protein E-like domain-containing protein" evidence="1">
    <location>
        <begin position="19"/>
        <end position="141"/>
    </location>
</feature>
<evidence type="ECO:0000256" key="1">
    <source>
        <dbReference type="SAM" id="SignalP"/>
    </source>
</evidence>
<dbReference type="EMBL" id="JABBZE010000006">
    <property type="protein sequence ID" value="NMU88603.1"/>
    <property type="molecule type" value="Genomic_DNA"/>
</dbReference>
<name>A0A848NDE2_9BURK</name>
<evidence type="ECO:0000313" key="3">
    <source>
        <dbReference type="EMBL" id="NMU88603.1"/>
    </source>
</evidence>
<feature type="signal peptide" evidence="1">
    <location>
        <begin position="1"/>
        <end position="18"/>
    </location>
</feature>
<dbReference type="Pfam" id="PF16747">
    <property type="entry name" value="Adhesin_E"/>
    <property type="match status" value="1"/>
</dbReference>